<dbReference type="Proteomes" id="UP000218785">
    <property type="component" value="Chromosome"/>
</dbReference>
<proteinExistence type="predicted"/>
<protein>
    <recommendedName>
        <fullName evidence="3">DUF4276 family protein</fullName>
    </recommendedName>
</protein>
<dbReference type="EMBL" id="AP018248">
    <property type="protein sequence ID" value="BAZ01163.1"/>
    <property type="molecule type" value="Genomic_DNA"/>
</dbReference>
<dbReference type="RefSeq" id="WP_096580556.1">
    <property type="nucleotide sequence ID" value="NZ_CAWNJS010000001.1"/>
</dbReference>
<reference evidence="1 2" key="1">
    <citation type="submission" date="2017-06" db="EMBL/GenBank/DDBJ databases">
        <title>Genome sequencing of cyanobaciteial culture collection at National Institute for Environmental Studies (NIES).</title>
        <authorList>
            <person name="Hirose Y."/>
            <person name="Shimura Y."/>
            <person name="Fujisawa T."/>
            <person name="Nakamura Y."/>
            <person name="Kawachi M."/>
        </authorList>
    </citation>
    <scope>NUCLEOTIDE SEQUENCE [LARGE SCALE GENOMIC DNA]</scope>
    <source>
        <strain evidence="1 2">NIES-37</strain>
    </source>
</reference>
<dbReference type="AlphaFoldDB" id="A0A1Z4N5Z6"/>
<name>A0A1Z4N5Z6_9CYAN</name>
<evidence type="ECO:0008006" key="3">
    <source>
        <dbReference type="Google" id="ProtNLM"/>
    </source>
</evidence>
<accession>A0A1Z4N5Z6</accession>
<evidence type="ECO:0000313" key="1">
    <source>
        <dbReference type="EMBL" id="BAZ01163.1"/>
    </source>
</evidence>
<sequence length="242" mass="27657">MPSVRIWTPESDYDRDAVCCIAKKIVEYYECDVKVEYATKQAYNDAARQPNGLKKAVDIYLKKDDLIIFLLDADGIQSQAQRRKESNSLFNRIQEVVNSSGGKVKLILILQEVEAWLLVDCLGICCYFTKNPENRSNRQWVDFANRKQMGKTNLIAEATPGGKNAKEYLEELSKEILIKKNPNLKDKPRNLKELQYNETQSPEIAKIIEVTNQTIKRNDSLAEFADCLRKLAIDKSLNTDSS</sequence>
<evidence type="ECO:0000313" key="2">
    <source>
        <dbReference type="Proteomes" id="UP000218785"/>
    </source>
</evidence>
<dbReference type="KEGG" id="ttq:NIES37_51620"/>
<keyword evidence="2" id="KW-1185">Reference proteome</keyword>
<organism evidence="1 2">
    <name type="scientific">Tolypothrix tenuis PCC 7101</name>
    <dbReference type="NCBI Taxonomy" id="231146"/>
    <lineage>
        <taxon>Bacteria</taxon>
        <taxon>Bacillati</taxon>
        <taxon>Cyanobacteriota</taxon>
        <taxon>Cyanophyceae</taxon>
        <taxon>Nostocales</taxon>
        <taxon>Tolypothrichaceae</taxon>
        <taxon>Tolypothrix</taxon>
    </lineage>
</organism>
<gene>
    <name evidence="1" type="ORF">NIES37_51620</name>
</gene>